<evidence type="ECO:0000259" key="12">
    <source>
        <dbReference type="PROSITE" id="PS51094"/>
    </source>
</evidence>
<dbReference type="SUPFAM" id="SSF63520">
    <property type="entry name" value="PTS-regulatory domain, PRD"/>
    <property type="match status" value="2"/>
</dbReference>
<proteinExistence type="predicted"/>
<dbReference type="Pfam" id="PF00874">
    <property type="entry name" value="PRD"/>
    <property type="match status" value="2"/>
</dbReference>
<dbReference type="InterPro" id="IPR016152">
    <property type="entry name" value="PTrfase/Anion_transptr"/>
</dbReference>
<dbReference type="AlphaFoldDB" id="A0A4Z0GV20"/>
<dbReference type="RefSeq" id="WP_135328502.1">
    <property type="nucleotide sequence ID" value="NZ_SRJC01000006.1"/>
</dbReference>
<keyword evidence="16" id="KW-1185">Reference proteome</keyword>
<dbReference type="PROSITE" id="PS00372">
    <property type="entry name" value="PTS_EIIA_TYPE_2_HIS"/>
    <property type="match status" value="1"/>
</dbReference>
<sequence>MELNERSNKILHELVVNPKITSTTLEKKYNLTRRQLGYSFSKINNWLESHNLPEIERTRQGQFIIDRAIFARVNGEQKPTFETTVLSERQRVHLIILMLLSREELSLNHFTYELDFSKNTILNDLKQVQSFLDPYRVSIKYTRKTGYLLEGKEFQIRRVLIKAVYELMTHTGEGKVKELAALSAEQLTRFKKQIGQLEDELNIQFTDEKLEIMPYILALILRRMERGFVITNFPLKHKDVSSTKEYELVGQVFESIEIPEAERLFMTLHLLTTNVYRSEELTDDDAMSDLVPVIEQMLQLFEKSACIHFQNREHLVDKLFQHIRPAYYRIKYGLTETQVIQDSIADELKEIHHLVKRSVGPLERYIGTKIPDNEAAYVTMLIGGWMTRQGESIEKKVKAIVVCPQGVSVSRLLFNQLTELFPEFVFLDSLSKREYMEYELDCDLVFSTIPLDGKENEKVIVCQAILNHDDRLRLRKQVMMEVQGYVLNDIHVDHLMDIIRNYTTIHDERVLVEELNSYVHSNEESSIKQSVERRALHLDQLIPIDHIKLRSYVRSWEEAVEIASEPLVEKGYVEQRYVDTMVHHMERDPYIIIAPHLAIPHAAPEDGVNKTGMSLLKVEQGVSFNEEETVHVIVVIAAEDKKKHMNGLMQLMNLAGEEQDRSSLIQAEEAEDVHQLIQAYSTE</sequence>
<dbReference type="GO" id="GO:0008982">
    <property type="term" value="F:protein-N(PI)-phosphohistidine-sugar phosphotransferase activity"/>
    <property type="evidence" value="ECO:0007669"/>
    <property type="project" value="InterPro"/>
</dbReference>
<keyword evidence="2" id="KW-0813">Transport</keyword>
<keyword evidence="4" id="KW-0597">Phosphoprotein</keyword>
<evidence type="ECO:0000256" key="9">
    <source>
        <dbReference type="ARBA" id="ARBA00037387"/>
    </source>
</evidence>
<evidence type="ECO:0000259" key="13">
    <source>
        <dbReference type="PROSITE" id="PS51099"/>
    </source>
</evidence>
<organism evidence="15 16">
    <name type="scientific">Halobacillus salinus</name>
    <dbReference type="NCBI Taxonomy" id="192814"/>
    <lineage>
        <taxon>Bacteria</taxon>
        <taxon>Bacillati</taxon>
        <taxon>Bacillota</taxon>
        <taxon>Bacilli</taxon>
        <taxon>Bacillales</taxon>
        <taxon>Bacillaceae</taxon>
        <taxon>Halobacillus</taxon>
    </lineage>
</organism>
<keyword evidence="8" id="KW-0010">Activator</keyword>
<dbReference type="EMBL" id="SRJC01000006">
    <property type="protein sequence ID" value="TGB01480.1"/>
    <property type="molecule type" value="Genomic_DNA"/>
</dbReference>
<dbReference type="InterPro" id="IPR007737">
    <property type="entry name" value="Mga_HTH"/>
</dbReference>
<comment type="caution">
    <text evidence="15">The sequence shown here is derived from an EMBL/GenBank/DDBJ whole genome shotgun (WGS) entry which is preliminary data.</text>
</comment>
<evidence type="ECO:0000256" key="7">
    <source>
        <dbReference type="ARBA" id="ARBA00022777"/>
    </source>
</evidence>
<evidence type="ECO:0000256" key="5">
    <source>
        <dbReference type="ARBA" id="ARBA00022679"/>
    </source>
</evidence>
<comment type="function">
    <text evidence="9">The phosphoenolpyruvate-dependent sugar phosphotransferase system (sugar PTS), a major carbohydrate active transport system, catalyzes the phosphorylation of incoming sugar substrates concomitantly with their translocation across the cell membrane. The enzyme II UlaABC PTS system is involved in ascorbate transport.</text>
</comment>
<evidence type="ECO:0000256" key="8">
    <source>
        <dbReference type="ARBA" id="ARBA00023159"/>
    </source>
</evidence>
<reference evidence="15 16" key="1">
    <citation type="journal article" date="2003" name="Int. J. Syst. Evol. Microbiol.">
        <title>Halobacillus salinus sp. nov., isolated from a salt lake on the coast of the East Sea in Korea.</title>
        <authorList>
            <person name="Yoon J.H."/>
            <person name="Kang K.H."/>
            <person name="Park Y.H."/>
        </authorList>
    </citation>
    <scope>NUCLEOTIDE SEQUENCE [LARGE SCALE GENOMIC DNA]</scope>
    <source>
        <strain evidence="15 16">HSL-3</strain>
    </source>
</reference>
<evidence type="ECO:0000256" key="2">
    <source>
        <dbReference type="ARBA" id="ARBA00022448"/>
    </source>
</evidence>
<evidence type="ECO:0000256" key="10">
    <source>
        <dbReference type="ARBA" id="ARBA00041175"/>
    </source>
</evidence>
<dbReference type="STRING" id="192814.GCA_900166575_00025"/>
<accession>A0A4Z0GV20</accession>
<dbReference type="InterPro" id="IPR002178">
    <property type="entry name" value="PTS_EIIA_type-2_dom"/>
</dbReference>
<keyword evidence="6" id="KW-0598">Phosphotransferase system</keyword>
<dbReference type="Pfam" id="PF00359">
    <property type="entry name" value="PTS_EIIA_2"/>
    <property type="match status" value="1"/>
</dbReference>
<dbReference type="PANTHER" id="PTHR36203:SF1">
    <property type="entry name" value="ASCORBATE-SPECIFIC PTS SYSTEM EIIA COMPONENT"/>
    <property type="match status" value="1"/>
</dbReference>
<dbReference type="GO" id="GO:0009401">
    <property type="term" value="P:phosphoenolpyruvate-dependent sugar phosphotransferase system"/>
    <property type="evidence" value="ECO:0007669"/>
    <property type="project" value="UniProtKB-KW"/>
</dbReference>
<keyword evidence="3" id="KW-0963">Cytoplasm</keyword>
<dbReference type="PROSITE" id="PS51094">
    <property type="entry name" value="PTS_EIIA_TYPE_2"/>
    <property type="match status" value="1"/>
</dbReference>
<feature type="domain" description="PRD" evidence="14">
    <location>
        <begin position="181"/>
        <end position="280"/>
    </location>
</feature>
<evidence type="ECO:0000256" key="6">
    <source>
        <dbReference type="ARBA" id="ARBA00022683"/>
    </source>
</evidence>
<dbReference type="Pfam" id="PF05043">
    <property type="entry name" value="Mga"/>
    <property type="match status" value="1"/>
</dbReference>
<dbReference type="InterPro" id="IPR051351">
    <property type="entry name" value="Ascorbate-PTS_EIIA_comp"/>
</dbReference>
<comment type="subcellular location">
    <subcellularLocation>
        <location evidence="1">Cytoplasm</location>
    </subcellularLocation>
</comment>
<evidence type="ECO:0000259" key="14">
    <source>
        <dbReference type="PROSITE" id="PS51372"/>
    </source>
</evidence>
<name>A0A4Z0GV20_9BACI</name>
<dbReference type="InterPro" id="IPR036634">
    <property type="entry name" value="PRD_sf"/>
</dbReference>
<evidence type="ECO:0000313" key="16">
    <source>
        <dbReference type="Proteomes" id="UP000297982"/>
    </source>
</evidence>
<dbReference type="Gene3D" id="3.40.930.10">
    <property type="entry name" value="Mannitol-specific EII, Chain A"/>
    <property type="match status" value="1"/>
</dbReference>
<dbReference type="PANTHER" id="PTHR36203">
    <property type="entry name" value="ASCORBATE-SPECIFIC PTS SYSTEM EIIA COMPONENT"/>
    <property type="match status" value="1"/>
</dbReference>
<evidence type="ECO:0000256" key="3">
    <source>
        <dbReference type="ARBA" id="ARBA00022490"/>
    </source>
</evidence>
<dbReference type="SUPFAM" id="SSF55804">
    <property type="entry name" value="Phoshotransferase/anion transport protein"/>
    <property type="match status" value="1"/>
</dbReference>
<keyword evidence="7" id="KW-0418">Kinase</keyword>
<evidence type="ECO:0000256" key="11">
    <source>
        <dbReference type="ARBA" id="ARBA00042072"/>
    </source>
</evidence>
<dbReference type="InterPro" id="IPR013011">
    <property type="entry name" value="PTS_EIIB_2"/>
</dbReference>
<evidence type="ECO:0000256" key="4">
    <source>
        <dbReference type="ARBA" id="ARBA00022553"/>
    </source>
</evidence>
<dbReference type="Proteomes" id="UP000297982">
    <property type="component" value="Unassembled WGS sequence"/>
</dbReference>
<feature type="domain" description="PTS EIIA type-2" evidence="12">
    <location>
        <begin position="540"/>
        <end position="680"/>
    </location>
</feature>
<feature type="domain" description="PTS EIIB type-2" evidence="13">
    <location>
        <begin position="397"/>
        <end position="486"/>
    </location>
</feature>
<dbReference type="Gene3D" id="1.10.1790.10">
    <property type="entry name" value="PRD domain"/>
    <property type="match status" value="1"/>
</dbReference>
<keyword evidence="5" id="KW-0808">Transferase</keyword>
<evidence type="ECO:0000256" key="1">
    <source>
        <dbReference type="ARBA" id="ARBA00004496"/>
    </source>
</evidence>
<dbReference type="CDD" id="cd05568">
    <property type="entry name" value="PTS_IIB_bgl_like"/>
    <property type="match status" value="1"/>
</dbReference>
<evidence type="ECO:0000313" key="15">
    <source>
        <dbReference type="EMBL" id="TGB01480.1"/>
    </source>
</evidence>
<dbReference type="InterPro" id="IPR011608">
    <property type="entry name" value="PRD"/>
</dbReference>
<dbReference type="PROSITE" id="PS51372">
    <property type="entry name" value="PRD_2"/>
    <property type="match status" value="2"/>
</dbReference>
<feature type="domain" description="PRD" evidence="14">
    <location>
        <begin position="285"/>
        <end position="392"/>
    </location>
</feature>
<dbReference type="GO" id="GO:0005737">
    <property type="term" value="C:cytoplasm"/>
    <property type="evidence" value="ECO:0007669"/>
    <property type="project" value="UniProtKB-SubCell"/>
</dbReference>
<dbReference type="GO" id="GO:0016301">
    <property type="term" value="F:kinase activity"/>
    <property type="evidence" value="ECO:0007669"/>
    <property type="project" value="UniProtKB-KW"/>
</dbReference>
<protein>
    <recommendedName>
        <fullName evidence="10">Ascorbate-specific PTS system EIIA component</fullName>
    </recommendedName>
    <alternativeName>
        <fullName evidence="11">Ascorbate-specific phosphotransferase enzyme IIA component</fullName>
    </alternativeName>
</protein>
<dbReference type="GO" id="GO:0006355">
    <property type="term" value="P:regulation of DNA-templated transcription"/>
    <property type="evidence" value="ECO:0007669"/>
    <property type="project" value="InterPro"/>
</dbReference>
<dbReference type="CDD" id="cd00211">
    <property type="entry name" value="PTS_IIA_fru"/>
    <property type="match status" value="1"/>
</dbReference>
<gene>
    <name evidence="15" type="ORF">E4663_16915</name>
</gene>
<dbReference type="PROSITE" id="PS51099">
    <property type="entry name" value="PTS_EIIB_TYPE_2"/>
    <property type="match status" value="1"/>
</dbReference>